<dbReference type="Pfam" id="PF13535">
    <property type="entry name" value="ATP-grasp_4"/>
    <property type="match status" value="1"/>
</dbReference>
<dbReference type="Gene3D" id="3.30.470.20">
    <property type="entry name" value="ATP-grasp fold, B domain"/>
    <property type="match status" value="1"/>
</dbReference>
<sequence>MTTDKTNIFVLGLDPFNERMCETIRNSADYHFHPLLDPDEVAFAETYDVPDLLSKARADLDSFEEPVHGIISWWDFPSTSMLPLLRGERDLPGPTLESVLRCEHKAWSRLIQKEHLPECTPEFDVVNPDEVQDWGDLKVTPPFFLKPVKAHSSFLGFMIHSEEEWKEAIEEIRENIHHFAEPFNYFLERADLPEDIRKLDGRHCIAEDVIGGRQATLECFVHEGKTEVYGVIDSINEPNGVSFRAYRYPSELPQGIQDRMIEAAKKWAEVAGLDNTPFNIEFFWDEEKDKLWVLEINSRMSKSHCPLFAMVDGASHQQVAVMLSTGRHPEMPYREGRFPVAAKYMMRVYENAEVTHAPTDDEINALQRECDCYIRMEVEDGQRLDELIDQDSYSYEVGVVFLGGNDFDDVDAKYERLREKLPLELTPVDEEGA</sequence>
<dbReference type="InterPro" id="IPR052032">
    <property type="entry name" value="ATP-dep_AA_Ligase"/>
</dbReference>
<proteinExistence type="predicted"/>
<gene>
    <name evidence="6" type="ORF">C882_1626</name>
</gene>
<evidence type="ECO:0000313" key="6">
    <source>
        <dbReference type="EMBL" id="EKV32788.1"/>
    </source>
</evidence>
<dbReference type="eggNOG" id="COG0458">
    <property type="taxonomic scope" value="Bacteria"/>
</dbReference>
<dbReference type="GO" id="GO:0005524">
    <property type="term" value="F:ATP binding"/>
    <property type="evidence" value="ECO:0007669"/>
    <property type="project" value="UniProtKB-UniRule"/>
</dbReference>
<keyword evidence="7" id="KW-1185">Reference proteome</keyword>
<dbReference type="STRING" id="1238182.C882_1626"/>
<comment type="caution">
    <text evidence="6">The sequence shown here is derived from an EMBL/GenBank/DDBJ whole genome shotgun (WGS) entry which is preliminary data.</text>
</comment>
<dbReference type="PANTHER" id="PTHR43585">
    <property type="entry name" value="FUMIPYRROLE BIOSYNTHESIS PROTEIN C"/>
    <property type="match status" value="1"/>
</dbReference>
<accession>K9HR84</accession>
<evidence type="ECO:0000313" key="7">
    <source>
        <dbReference type="Proteomes" id="UP000009881"/>
    </source>
</evidence>
<name>K9HR84_9PROT</name>
<evidence type="ECO:0000256" key="2">
    <source>
        <dbReference type="ARBA" id="ARBA00022741"/>
    </source>
</evidence>
<dbReference type="RefSeq" id="WP_009538615.1">
    <property type="nucleotide sequence ID" value="NZ_ANHY01000002.1"/>
</dbReference>
<reference evidence="6 7" key="1">
    <citation type="journal article" date="2013" name="Genome Announc.">
        <title>Draft Genome Sequence of an Alphaproteobacterium, Caenispirillum salinarum AK4(T), Isolated from a Solar Saltern.</title>
        <authorList>
            <person name="Khatri I."/>
            <person name="Singh A."/>
            <person name="Korpole S."/>
            <person name="Pinnaka A.K."/>
            <person name="Subramanian S."/>
        </authorList>
    </citation>
    <scope>NUCLEOTIDE SEQUENCE [LARGE SCALE GENOMIC DNA]</scope>
    <source>
        <strain evidence="6 7">AK4</strain>
    </source>
</reference>
<keyword evidence="2 4" id="KW-0547">Nucleotide-binding</keyword>
<dbReference type="GO" id="GO:0016874">
    <property type="term" value="F:ligase activity"/>
    <property type="evidence" value="ECO:0007669"/>
    <property type="project" value="UniProtKB-KW"/>
</dbReference>
<dbReference type="SUPFAM" id="SSF56059">
    <property type="entry name" value="Glutathione synthetase ATP-binding domain-like"/>
    <property type="match status" value="1"/>
</dbReference>
<dbReference type="InterPro" id="IPR011761">
    <property type="entry name" value="ATP-grasp"/>
</dbReference>
<protein>
    <recommendedName>
        <fullName evidence="5">ATP-grasp domain-containing protein</fullName>
    </recommendedName>
</protein>
<dbReference type="PANTHER" id="PTHR43585:SF2">
    <property type="entry name" value="ATP-GRASP ENZYME FSQD"/>
    <property type="match status" value="1"/>
</dbReference>
<feature type="domain" description="ATP-grasp" evidence="5">
    <location>
        <begin position="109"/>
        <end position="325"/>
    </location>
</feature>
<dbReference type="GO" id="GO:0046872">
    <property type="term" value="F:metal ion binding"/>
    <property type="evidence" value="ECO:0007669"/>
    <property type="project" value="InterPro"/>
</dbReference>
<organism evidence="6 7">
    <name type="scientific">Caenispirillum salinarum AK4</name>
    <dbReference type="NCBI Taxonomy" id="1238182"/>
    <lineage>
        <taxon>Bacteria</taxon>
        <taxon>Pseudomonadati</taxon>
        <taxon>Pseudomonadota</taxon>
        <taxon>Alphaproteobacteria</taxon>
        <taxon>Rhodospirillales</taxon>
        <taxon>Novispirillaceae</taxon>
        <taxon>Caenispirillum</taxon>
    </lineage>
</organism>
<evidence type="ECO:0000256" key="1">
    <source>
        <dbReference type="ARBA" id="ARBA00022598"/>
    </source>
</evidence>
<dbReference type="AlphaFoldDB" id="K9HR84"/>
<evidence type="ECO:0000256" key="3">
    <source>
        <dbReference type="ARBA" id="ARBA00022840"/>
    </source>
</evidence>
<dbReference type="PATRIC" id="fig|1238182.3.peg.164"/>
<dbReference type="Proteomes" id="UP000009881">
    <property type="component" value="Unassembled WGS sequence"/>
</dbReference>
<evidence type="ECO:0000259" key="5">
    <source>
        <dbReference type="PROSITE" id="PS50975"/>
    </source>
</evidence>
<dbReference type="EMBL" id="ANHY01000002">
    <property type="protein sequence ID" value="EKV32788.1"/>
    <property type="molecule type" value="Genomic_DNA"/>
</dbReference>
<dbReference type="OrthoDB" id="8441067at2"/>
<keyword evidence="1" id="KW-0436">Ligase</keyword>
<dbReference type="PROSITE" id="PS50975">
    <property type="entry name" value="ATP_GRASP"/>
    <property type="match status" value="1"/>
</dbReference>
<evidence type="ECO:0000256" key="4">
    <source>
        <dbReference type="PROSITE-ProRule" id="PRU00409"/>
    </source>
</evidence>
<keyword evidence="3 4" id="KW-0067">ATP-binding</keyword>